<proteinExistence type="predicted"/>
<keyword evidence="1" id="KW-0732">Signal</keyword>
<accession>M9RRY6</accession>
<keyword evidence="3" id="KW-1185">Reference proteome</keyword>
<dbReference type="EMBL" id="CP003742">
    <property type="protein sequence ID" value="AGI74478.1"/>
    <property type="molecule type" value="Genomic_DNA"/>
</dbReference>
<dbReference type="GO" id="GO:0015473">
    <property type="term" value="F:fimbrial usher porin activity"/>
    <property type="evidence" value="ECO:0007669"/>
    <property type="project" value="InterPro"/>
</dbReference>
<evidence type="ECO:0000256" key="1">
    <source>
        <dbReference type="SAM" id="SignalP"/>
    </source>
</evidence>
<dbReference type="AlphaFoldDB" id="M9RRY6"/>
<dbReference type="Pfam" id="PF00577">
    <property type="entry name" value="Usher"/>
    <property type="match status" value="1"/>
</dbReference>
<dbReference type="STRING" id="391616.OA238_c46240"/>
<dbReference type="OrthoDB" id="8587at2"/>
<feature type="signal peptide" evidence="1">
    <location>
        <begin position="1"/>
        <end position="20"/>
    </location>
</feature>
<feature type="chain" id="PRO_5004103014" evidence="1">
    <location>
        <begin position="21"/>
        <end position="801"/>
    </location>
</feature>
<dbReference type="KEGG" id="oar:OA238_c46240"/>
<dbReference type="PANTHER" id="PTHR30451:SF5">
    <property type="entry name" value="SLR0019 PROTEIN"/>
    <property type="match status" value="1"/>
</dbReference>
<dbReference type="eggNOG" id="COG3188">
    <property type="taxonomic scope" value="Bacteria"/>
</dbReference>
<dbReference type="Proteomes" id="UP000004688">
    <property type="component" value="Chromosome"/>
</dbReference>
<dbReference type="InterPro" id="IPR000015">
    <property type="entry name" value="Fimb_usher"/>
</dbReference>
<organism evidence="2 3">
    <name type="scientific">Octadecabacter arcticus 238</name>
    <dbReference type="NCBI Taxonomy" id="391616"/>
    <lineage>
        <taxon>Bacteria</taxon>
        <taxon>Pseudomonadati</taxon>
        <taxon>Pseudomonadota</taxon>
        <taxon>Alphaproteobacteria</taxon>
        <taxon>Rhodobacterales</taxon>
        <taxon>Roseobacteraceae</taxon>
        <taxon>Octadecabacter</taxon>
    </lineage>
</organism>
<dbReference type="HOGENOM" id="CLU_009120_6_0_5"/>
<name>M9RRY6_9RHOB</name>
<evidence type="ECO:0000313" key="3">
    <source>
        <dbReference type="Proteomes" id="UP000004688"/>
    </source>
</evidence>
<dbReference type="GO" id="GO:0009297">
    <property type="term" value="P:pilus assembly"/>
    <property type="evidence" value="ECO:0007669"/>
    <property type="project" value="InterPro"/>
</dbReference>
<gene>
    <name evidence="2" type="ORF">OA238_c46240</name>
</gene>
<dbReference type="RefSeq" id="WP_015497409.1">
    <property type="nucleotide sequence ID" value="NC_020908.1"/>
</dbReference>
<evidence type="ECO:0000313" key="2">
    <source>
        <dbReference type="EMBL" id="AGI74478.1"/>
    </source>
</evidence>
<sequence>MLNWGWSLAFATAFCVAGIAADQSLCAQSMDAPAWRSVDASSTDATWDYDPVTDEALYLLVSVNGQSTGLIAEFKLSRQSNRMSARRSELERVGISAPRNLSGTLFLDHIPGLAYNYDAPTQTLHLTADAAVLVPAEISATPRREMPQVQTGFGLVLNYRVSANLGYNVPSADFRRSDAFAGLELRAYTPLGVLTHTGSVSAPLSYSGQAAVRRHDTYFTSHLPGQMLTLTAGDFTTTGLAWTRPVRMGGLQARRDFSLRNDVVTNPLLSYSGTATVPSTIDVFVDNLRAYSGAIPAGPFNLTDVPMITSSGEAVFVIRDAGGNEQSTTVPFFATQNLLARGTLDYSLNIGRLRQTSSNGDISYDDKIARAASLRYGLSDRLTVEAHAEAMNDMWMAGLGLSTALFNRAEVTLAAGKSANGAETGSFAYGTLRTELAGIQVNLSSTRYFGNYQDLASISTSDLLGISQGPVKALDALSLTFPIFANEDRIGLRVINSERRNMTNTFLHASYYRQLPGPSAALRVSAFQDVVGDGGSGISVSLSFLLGPGTHARAGLRRDRSGNITPVASLSQSADRAPGSFGYRIALSHETAALRATYQTSYGRGNLALRDSSHGTDVIARLDGALVLAGGGLFASNRVVDGFAIVNVGVPDVPVSLNNRLVAETGPFGRAIVPDLTSFRVNRISINPLALPLDANLVATAQDVVPARHSGVTVDFEGNTDSAALVVLRDAAGTLLQPGSTVRLEGNSTPFTVGYDGEVWIEGLGAQNHIIVETSNITCAAEFTYAKTSNAQVYIDGVECR</sequence>
<reference evidence="2 3" key="1">
    <citation type="journal article" date="2013" name="PLoS ONE">
        <title>Poles Apart: Arctic and Antarctic Octadecabacter strains Share High Genome Plasticity and a New Type of Xanthorhodopsin.</title>
        <authorList>
            <person name="Vollmers J."/>
            <person name="Voget S."/>
            <person name="Dietrich S."/>
            <person name="Gollnow K."/>
            <person name="Smits M."/>
            <person name="Meyer K."/>
            <person name="Brinkhoff T."/>
            <person name="Simon M."/>
            <person name="Daniel R."/>
        </authorList>
    </citation>
    <scope>NUCLEOTIDE SEQUENCE [LARGE SCALE GENOMIC DNA]</scope>
    <source>
        <strain evidence="2 3">238</strain>
    </source>
</reference>
<dbReference type="InterPro" id="IPR042186">
    <property type="entry name" value="FimD_plug_dom"/>
</dbReference>
<dbReference type="GO" id="GO:0009279">
    <property type="term" value="C:cell outer membrane"/>
    <property type="evidence" value="ECO:0007669"/>
    <property type="project" value="TreeGrafter"/>
</dbReference>
<protein>
    <submittedName>
        <fullName evidence="2">Putative fimbrial biogenesis outer membrane usher protein family protein</fullName>
    </submittedName>
</protein>
<dbReference type="PANTHER" id="PTHR30451">
    <property type="entry name" value="OUTER MEMBRANE USHER PROTEIN"/>
    <property type="match status" value="1"/>
</dbReference>
<dbReference type="Gene3D" id="2.60.40.2610">
    <property type="entry name" value="Outer membrane usher protein FimD, plug domain"/>
    <property type="match status" value="1"/>
</dbReference>
<dbReference type="Gene3D" id="2.60.40.3110">
    <property type="match status" value="1"/>
</dbReference>